<sequence length="213" mass="24412">MFASNKQLPLKRSLLVGNKDKEKRVGRVVHFLKNQELFQSPEHTEFRDYLNMHYSFCIWDPSMLSFLPGRTWLFKSSAFFVTEYLNLLNDSTTEIDGCSPQEFTISKQANILQKESRSHQAILHVQSSFCAPSFLICTAHFCACITILTALIVEQNSYAHFTALSAFCLHFFNSSGGLLACLWMAGGPSTNKFKEAFERKIRDKKLSVRCRFK</sequence>
<keyword evidence="1" id="KW-0812">Transmembrane</keyword>
<feature type="transmembrane region" description="Helical" evidence="1">
    <location>
        <begin position="129"/>
        <end position="152"/>
    </location>
</feature>
<organism evidence="2 3">
    <name type="scientific">Araneus ventricosus</name>
    <name type="common">Orbweaver spider</name>
    <name type="synonym">Epeira ventricosa</name>
    <dbReference type="NCBI Taxonomy" id="182803"/>
    <lineage>
        <taxon>Eukaryota</taxon>
        <taxon>Metazoa</taxon>
        <taxon>Ecdysozoa</taxon>
        <taxon>Arthropoda</taxon>
        <taxon>Chelicerata</taxon>
        <taxon>Arachnida</taxon>
        <taxon>Araneae</taxon>
        <taxon>Araneomorphae</taxon>
        <taxon>Entelegynae</taxon>
        <taxon>Araneoidea</taxon>
        <taxon>Araneidae</taxon>
        <taxon>Araneus</taxon>
    </lineage>
</organism>
<evidence type="ECO:0000313" key="2">
    <source>
        <dbReference type="EMBL" id="GBN15315.1"/>
    </source>
</evidence>
<feature type="transmembrane region" description="Helical" evidence="1">
    <location>
        <begin position="158"/>
        <end position="185"/>
    </location>
</feature>
<evidence type="ECO:0000313" key="3">
    <source>
        <dbReference type="Proteomes" id="UP000499080"/>
    </source>
</evidence>
<protein>
    <submittedName>
        <fullName evidence="2">Uncharacterized protein</fullName>
    </submittedName>
</protein>
<comment type="caution">
    <text evidence="2">The sequence shown here is derived from an EMBL/GenBank/DDBJ whole genome shotgun (WGS) entry which is preliminary data.</text>
</comment>
<gene>
    <name evidence="2" type="ORF">AVEN_246406_1</name>
</gene>
<dbReference type="AlphaFoldDB" id="A0A4Y2LKK8"/>
<dbReference type="Proteomes" id="UP000499080">
    <property type="component" value="Unassembled WGS sequence"/>
</dbReference>
<reference evidence="2 3" key="1">
    <citation type="journal article" date="2019" name="Sci. Rep.">
        <title>Orb-weaving spider Araneus ventricosus genome elucidates the spidroin gene catalogue.</title>
        <authorList>
            <person name="Kono N."/>
            <person name="Nakamura H."/>
            <person name="Ohtoshi R."/>
            <person name="Moran D.A.P."/>
            <person name="Shinohara A."/>
            <person name="Yoshida Y."/>
            <person name="Fujiwara M."/>
            <person name="Mori M."/>
            <person name="Tomita M."/>
            <person name="Arakawa K."/>
        </authorList>
    </citation>
    <scope>NUCLEOTIDE SEQUENCE [LARGE SCALE GENOMIC DNA]</scope>
</reference>
<keyword evidence="3" id="KW-1185">Reference proteome</keyword>
<accession>A0A4Y2LKK8</accession>
<dbReference type="EMBL" id="BGPR01006008">
    <property type="protein sequence ID" value="GBN15315.1"/>
    <property type="molecule type" value="Genomic_DNA"/>
</dbReference>
<name>A0A4Y2LKK8_ARAVE</name>
<evidence type="ECO:0000256" key="1">
    <source>
        <dbReference type="SAM" id="Phobius"/>
    </source>
</evidence>
<proteinExistence type="predicted"/>
<keyword evidence="1" id="KW-0472">Membrane</keyword>
<keyword evidence="1" id="KW-1133">Transmembrane helix</keyword>